<dbReference type="InterPro" id="IPR036961">
    <property type="entry name" value="Kinesin_motor_dom_sf"/>
</dbReference>
<dbReference type="PANTHER" id="PTHR24115:SF1008">
    <property type="entry name" value="KINESIN-LIKE PROTEIN SUBITO"/>
    <property type="match status" value="1"/>
</dbReference>
<dbReference type="STRING" id="4577.A0A1D6QVB4"/>
<comment type="similarity">
    <text evidence="5">Belongs to the TRAFAC class myosin-kinesin ATPase superfamily. Kinesin family.</text>
</comment>
<dbReference type="SMR" id="A0A1D6QVB4"/>
<feature type="compositionally biased region" description="Basic and acidic residues" evidence="7">
    <location>
        <begin position="771"/>
        <end position="791"/>
    </location>
</feature>
<dbReference type="GO" id="GO:0005874">
    <property type="term" value="C:microtubule"/>
    <property type="evidence" value="ECO:0007669"/>
    <property type="project" value="UniProtKB-KW"/>
</dbReference>
<dbReference type="PANTHER" id="PTHR24115">
    <property type="entry name" value="KINESIN-RELATED"/>
    <property type="match status" value="1"/>
</dbReference>
<reference evidence="8" key="1">
    <citation type="submission" date="2015-12" db="EMBL/GenBank/DDBJ databases">
        <title>Update maize B73 reference genome by single molecule sequencing technologies.</title>
        <authorList>
            <consortium name="Maize Genome Sequencing Project"/>
            <person name="Ware D."/>
        </authorList>
    </citation>
    <scope>NUCLEOTIDE SEQUENCE</scope>
    <source>
        <tissue evidence="8">Seedling</tissue>
    </source>
</reference>
<keyword evidence="2 5" id="KW-0547">Nucleotide-binding</keyword>
<feature type="binding site" evidence="5">
    <location>
        <begin position="167"/>
        <end position="174"/>
    </location>
    <ligand>
        <name>ATP</name>
        <dbReference type="ChEBI" id="CHEBI:30616"/>
    </ligand>
</feature>
<dbReference type="InterPro" id="IPR001752">
    <property type="entry name" value="Kinesin_motor_dom"/>
</dbReference>
<evidence type="ECO:0000256" key="3">
    <source>
        <dbReference type="ARBA" id="ARBA00022840"/>
    </source>
</evidence>
<feature type="region of interest" description="Disordered" evidence="7">
    <location>
        <begin position="687"/>
        <end position="715"/>
    </location>
</feature>
<dbReference type="GO" id="GO:0003777">
    <property type="term" value="F:microtubule motor activity"/>
    <property type="evidence" value="ECO:0007669"/>
    <property type="project" value="InterPro"/>
</dbReference>
<dbReference type="GO" id="GO:0005524">
    <property type="term" value="F:ATP binding"/>
    <property type="evidence" value="ECO:0007669"/>
    <property type="project" value="UniProtKB-UniRule"/>
</dbReference>
<feature type="coiled-coil region" evidence="6">
    <location>
        <begin position="513"/>
        <end position="547"/>
    </location>
</feature>
<keyword evidence="1" id="KW-0493">Microtubule</keyword>
<name>A0A1D6QVB4_MAIZE</name>
<feature type="region of interest" description="Disordered" evidence="7">
    <location>
        <begin position="70"/>
        <end position="97"/>
    </location>
</feature>
<evidence type="ECO:0000256" key="7">
    <source>
        <dbReference type="SAM" id="MobiDB-lite"/>
    </source>
</evidence>
<feature type="compositionally biased region" description="Polar residues" evidence="7">
    <location>
        <begin position="692"/>
        <end position="710"/>
    </location>
</feature>
<dbReference type="InterPro" id="IPR027417">
    <property type="entry name" value="P-loop_NTPase"/>
</dbReference>
<dbReference type="PRINTS" id="PR00380">
    <property type="entry name" value="KINESINHEAVY"/>
</dbReference>
<dbReference type="GO" id="GO:0007018">
    <property type="term" value="P:microtubule-based movement"/>
    <property type="evidence" value="ECO:0007669"/>
    <property type="project" value="InterPro"/>
</dbReference>
<keyword evidence="6" id="KW-0175">Coiled coil</keyword>
<evidence type="ECO:0000256" key="2">
    <source>
        <dbReference type="ARBA" id="ARBA00022741"/>
    </source>
</evidence>
<dbReference type="SMART" id="SM00129">
    <property type="entry name" value="KISc"/>
    <property type="match status" value="1"/>
</dbReference>
<feature type="region of interest" description="Disordered" evidence="7">
    <location>
        <begin position="1"/>
        <end position="37"/>
    </location>
</feature>
<sequence>MEATSPHPPTTIRRNPPRRARPPPTPLAGDKSKPSPLSRLLEGEAAFAASVPCPPQEERLKVFLRIRPLPDRDRSRPLPAAKDPRRKPKQVGAPGELCLAPDGPNSVVLTVPRSKLVDPKRGRTEVFDGFSAVFPSDSTQHDIFAQVMNPLVDDFLGGKSGLLVAMGPTGSGKTHTIFGSPRNPGILPLTLRRIFNAQGESKVSRKPTRSFFFSMFEIFSEGKGERILDLLSDTVECVLQQSVIKGLQEVSLSNPADAESLVSRGMLKRSTAATNANSNSRHALAVLLSLRICSLVLSRSQCIITIRADSEHLLSSAVLTIADLAGAEREKRTRNQGSRLLESNFINNTSMVFSLCLRSLLEHQKNQKKPLEKHFKNSMLTRYLRDYLEGRKKMTLILNVKPGDDDYLDTSFLLRQASPYMKIKYTSLDDSFDLASQKRINVSLICQENKKKRKVQKPAVLVVERKENVDTDDISKVSEKDGVHHVSLNPEMPRVSRSEAIMTNFARALLTVLRQYKHKLLESENAVESMKELIRDKDIEIMELKKELKAVRYCSCKSSPINEDDSVDHDDSSSFGQAAQSLVNISNQADLGSNDASEDNFHVELQALHKESDKSESFTVPTPAPTGGAMPASSYSDQSFTEDDALLCLNTEQTSTVGQSDEETEELSKITLENKDIQLDINIREEKHHESCSSSQQVNFDTEGTRSSEASLLGTVGSEKKLEELKQKSGRCVSAVEKANVELEHGIDGGQALDEKCDHASAKAAKAPPSKGREADETADTDKEAFGSRTEKTRRRLQPAAAMLLREFTGADIDADNERVPAVATQRRRPSSHRRPPHAPPATRERTPICPLVTPTFLSPSPSPPVRFLAGLQAHGDESRQLQSLMQLCEMRSIGSEDLLAAFVPILVGMLGQPATAGASPGVMLLAARALANLVYVLPSCSAVVHYGAILLCSTAHR</sequence>
<gene>
    <name evidence="8" type="ORF">ZEAMMB73_Zm00001d054104</name>
</gene>
<dbReference type="GO" id="GO:0008017">
    <property type="term" value="F:microtubule binding"/>
    <property type="evidence" value="ECO:0007669"/>
    <property type="project" value="InterPro"/>
</dbReference>
<evidence type="ECO:0000256" key="6">
    <source>
        <dbReference type="SAM" id="Coils"/>
    </source>
</evidence>
<protein>
    <submittedName>
        <fullName evidence="8">ATP binding microtubule motor family protein</fullName>
    </submittedName>
</protein>
<feature type="compositionally biased region" description="Basic residues" evidence="7">
    <location>
        <begin position="826"/>
        <end position="837"/>
    </location>
</feature>
<dbReference type="FunCoup" id="A0A1D6QVB4">
    <property type="interactions" value="31"/>
</dbReference>
<evidence type="ECO:0000313" key="8">
    <source>
        <dbReference type="EMBL" id="AQK61295.1"/>
    </source>
</evidence>
<proteinExistence type="inferred from homology"/>
<evidence type="ECO:0000256" key="1">
    <source>
        <dbReference type="ARBA" id="ARBA00022701"/>
    </source>
</evidence>
<evidence type="ECO:0000256" key="4">
    <source>
        <dbReference type="ARBA" id="ARBA00023175"/>
    </source>
</evidence>
<evidence type="ECO:0000256" key="5">
    <source>
        <dbReference type="PROSITE-ProRule" id="PRU00283"/>
    </source>
</evidence>
<dbReference type="InParanoid" id="A0A1D6QVB4"/>
<dbReference type="FunFam" id="3.40.850.10:FF:000141">
    <property type="entry name" value="Kinesin-like protein KIN-6"/>
    <property type="match status" value="1"/>
</dbReference>
<dbReference type="AlphaFoldDB" id="A0A1D6QVB4"/>
<accession>A0A1D6QVB4</accession>
<dbReference type="Gene3D" id="3.40.850.10">
    <property type="entry name" value="Kinesin motor domain"/>
    <property type="match status" value="1"/>
</dbReference>
<dbReference type="ExpressionAtlas" id="A0A1D6QVB4">
    <property type="expression patterns" value="baseline and differential"/>
</dbReference>
<dbReference type="InterPro" id="IPR027640">
    <property type="entry name" value="Kinesin-like_fam"/>
</dbReference>
<keyword evidence="4 5" id="KW-0505">Motor protein</keyword>
<dbReference type="Pfam" id="PF00225">
    <property type="entry name" value="Kinesin"/>
    <property type="match status" value="1"/>
</dbReference>
<dbReference type="SUPFAM" id="SSF52540">
    <property type="entry name" value="P-loop containing nucleoside triphosphate hydrolases"/>
    <property type="match status" value="1"/>
</dbReference>
<feature type="region of interest" description="Disordered" evidence="7">
    <location>
        <begin position="758"/>
        <end position="795"/>
    </location>
</feature>
<organism evidence="8">
    <name type="scientific">Zea mays</name>
    <name type="common">Maize</name>
    <dbReference type="NCBI Taxonomy" id="4577"/>
    <lineage>
        <taxon>Eukaryota</taxon>
        <taxon>Viridiplantae</taxon>
        <taxon>Streptophyta</taxon>
        <taxon>Embryophyta</taxon>
        <taxon>Tracheophyta</taxon>
        <taxon>Spermatophyta</taxon>
        <taxon>Magnoliopsida</taxon>
        <taxon>Liliopsida</taxon>
        <taxon>Poales</taxon>
        <taxon>Poaceae</taxon>
        <taxon>PACMAD clade</taxon>
        <taxon>Panicoideae</taxon>
        <taxon>Andropogonodae</taxon>
        <taxon>Andropogoneae</taxon>
        <taxon>Tripsacinae</taxon>
        <taxon>Zea</taxon>
    </lineage>
</organism>
<keyword evidence="3 5" id="KW-0067">ATP-binding</keyword>
<dbReference type="PROSITE" id="PS50067">
    <property type="entry name" value="KINESIN_MOTOR_2"/>
    <property type="match status" value="1"/>
</dbReference>
<feature type="region of interest" description="Disordered" evidence="7">
    <location>
        <begin position="822"/>
        <end position="848"/>
    </location>
</feature>
<dbReference type="EMBL" id="CM000780">
    <property type="protein sequence ID" value="AQK61295.1"/>
    <property type="molecule type" value="Genomic_DNA"/>
</dbReference>
<feature type="region of interest" description="Disordered" evidence="7">
    <location>
        <begin position="612"/>
        <end position="637"/>
    </location>
</feature>